<evidence type="ECO:0000256" key="1">
    <source>
        <dbReference type="ARBA" id="ARBA00023015"/>
    </source>
</evidence>
<name>A0A934QBE2_9MICO</name>
<keyword evidence="1" id="KW-0805">Transcription regulation</keyword>
<dbReference type="SUPFAM" id="SSF46689">
    <property type="entry name" value="Homeodomain-like"/>
    <property type="match status" value="1"/>
</dbReference>
<dbReference type="Gene3D" id="1.10.357.10">
    <property type="entry name" value="Tetracycline Repressor, domain 2"/>
    <property type="match status" value="1"/>
</dbReference>
<dbReference type="EMBL" id="JAEHOH010000020">
    <property type="protein sequence ID" value="MBK0420069.1"/>
    <property type="molecule type" value="Genomic_DNA"/>
</dbReference>
<protein>
    <submittedName>
        <fullName evidence="6">TetR/AcrR family transcriptional regulator</fullName>
    </submittedName>
</protein>
<dbReference type="RefSeq" id="WP_200116207.1">
    <property type="nucleotide sequence ID" value="NZ_JAEHOH010000020.1"/>
</dbReference>
<dbReference type="InterPro" id="IPR050109">
    <property type="entry name" value="HTH-type_TetR-like_transc_reg"/>
</dbReference>
<dbReference type="PANTHER" id="PTHR30055:SF151">
    <property type="entry name" value="TRANSCRIPTIONAL REGULATORY PROTEIN"/>
    <property type="match status" value="1"/>
</dbReference>
<gene>
    <name evidence="6" type="ORF">JD276_13610</name>
</gene>
<dbReference type="SUPFAM" id="SSF48498">
    <property type="entry name" value="Tetracyclin repressor-like, C-terminal domain"/>
    <property type="match status" value="1"/>
</dbReference>
<dbReference type="PANTHER" id="PTHR30055">
    <property type="entry name" value="HTH-TYPE TRANSCRIPTIONAL REGULATOR RUTR"/>
    <property type="match status" value="1"/>
</dbReference>
<dbReference type="InterPro" id="IPR001647">
    <property type="entry name" value="HTH_TetR"/>
</dbReference>
<keyword evidence="2 4" id="KW-0238">DNA-binding</keyword>
<sequence length="215" mass="23617">MAECQDPSGTPPRSAGAVPLSHASITDAAIDFIERRGLDRLSMRALAAEIGCGTMSLYSHIRNRDDLTASIVSTLVSRSRIPETAGRVFGSWQEMVVALQQAYMDLACRYPASFELLALAPYDAAPVASYLEELVEALHRGGLPKDRAYEVLGAVDAYSTGFLTVWARTQVSSEGPDDHASQNLRSQRTLEVFERGLRVFISGFEREFERADERG</sequence>
<evidence type="ECO:0000313" key="6">
    <source>
        <dbReference type="EMBL" id="MBK0420069.1"/>
    </source>
</evidence>
<evidence type="ECO:0000256" key="4">
    <source>
        <dbReference type="PROSITE-ProRule" id="PRU00335"/>
    </source>
</evidence>
<dbReference type="Pfam" id="PF00440">
    <property type="entry name" value="TetR_N"/>
    <property type="match status" value="1"/>
</dbReference>
<keyword evidence="3" id="KW-0804">Transcription</keyword>
<organism evidence="6 7">
    <name type="scientific">Leucobacter chromiisoli</name>
    <dbReference type="NCBI Taxonomy" id="2796471"/>
    <lineage>
        <taxon>Bacteria</taxon>
        <taxon>Bacillati</taxon>
        <taxon>Actinomycetota</taxon>
        <taxon>Actinomycetes</taxon>
        <taxon>Micrococcales</taxon>
        <taxon>Microbacteriaceae</taxon>
        <taxon>Leucobacter</taxon>
    </lineage>
</organism>
<reference evidence="6" key="1">
    <citation type="submission" date="2020-12" db="EMBL/GenBank/DDBJ databases">
        <title>Leucobacter sp. CAS1, isolated from Chromium sludge.</title>
        <authorList>
            <person name="Xu Z."/>
        </authorList>
    </citation>
    <scope>NUCLEOTIDE SEQUENCE</scope>
    <source>
        <strain evidence="6">CSA1</strain>
    </source>
</reference>
<keyword evidence="7" id="KW-1185">Reference proteome</keyword>
<feature type="DNA-binding region" description="H-T-H motif" evidence="4">
    <location>
        <begin position="42"/>
        <end position="61"/>
    </location>
</feature>
<evidence type="ECO:0000313" key="7">
    <source>
        <dbReference type="Proteomes" id="UP000608530"/>
    </source>
</evidence>
<dbReference type="Proteomes" id="UP000608530">
    <property type="component" value="Unassembled WGS sequence"/>
</dbReference>
<evidence type="ECO:0000256" key="3">
    <source>
        <dbReference type="ARBA" id="ARBA00023163"/>
    </source>
</evidence>
<dbReference type="GO" id="GO:0003700">
    <property type="term" value="F:DNA-binding transcription factor activity"/>
    <property type="evidence" value="ECO:0007669"/>
    <property type="project" value="TreeGrafter"/>
</dbReference>
<dbReference type="InterPro" id="IPR009057">
    <property type="entry name" value="Homeodomain-like_sf"/>
</dbReference>
<feature type="domain" description="HTH tetR-type" evidence="5">
    <location>
        <begin position="19"/>
        <end position="79"/>
    </location>
</feature>
<accession>A0A934QBE2</accession>
<dbReference type="InterPro" id="IPR036271">
    <property type="entry name" value="Tet_transcr_reg_TetR-rel_C_sf"/>
</dbReference>
<dbReference type="PROSITE" id="PS50977">
    <property type="entry name" value="HTH_TETR_2"/>
    <property type="match status" value="1"/>
</dbReference>
<evidence type="ECO:0000256" key="2">
    <source>
        <dbReference type="ARBA" id="ARBA00023125"/>
    </source>
</evidence>
<evidence type="ECO:0000259" key="5">
    <source>
        <dbReference type="PROSITE" id="PS50977"/>
    </source>
</evidence>
<comment type="caution">
    <text evidence="6">The sequence shown here is derived from an EMBL/GenBank/DDBJ whole genome shotgun (WGS) entry which is preliminary data.</text>
</comment>
<proteinExistence type="predicted"/>
<dbReference type="GO" id="GO:0000976">
    <property type="term" value="F:transcription cis-regulatory region binding"/>
    <property type="evidence" value="ECO:0007669"/>
    <property type="project" value="TreeGrafter"/>
</dbReference>
<dbReference type="AlphaFoldDB" id="A0A934QBE2"/>